<feature type="compositionally biased region" description="Polar residues" evidence="5">
    <location>
        <begin position="91"/>
        <end position="115"/>
    </location>
</feature>
<gene>
    <name evidence="7" type="ORF">PsYK624_024710</name>
</gene>
<keyword evidence="4 6" id="KW-0472">Membrane</keyword>
<evidence type="ECO:0000256" key="2">
    <source>
        <dbReference type="ARBA" id="ARBA00022692"/>
    </source>
</evidence>
<dbReference type="AlphaFoldDB" id="A0A9P3G192"/>
<keyword evidence="3 6" id="KW-1133">Transmembrane helix</keyword>
<dbReference type="GO" id="GO:0016020">
    <property type="term" value="C:membrane"/>
    <property type="evidence" value="ECO:0007669"/>
    <property type="project" value="UniProtKB-SubCell"/>
</dbReference>
<feature type="transmembrane region" description="Helical" evidence="6">
    <location>
        <begin position="507"/>
        <end position="523"/>
    </location>
</feature>
<feature type="region of interest" description="Disordered" evidence="5">
    <location>
        <begin position="1"/>
        <end position="379"/>
    </location>
</feature>
<name>A0A9P3G192_9APHY</name>
<organism evidence="7 8">
    <name type="scientific">Phanerochaete sordida</name>
    <dbReference type="NCBI Taxonomy" id="48140"/>
    <lineage>
        <taxon>Eukaryota</taxon>
        <taxon>Fungi</taxon>
        <taxon>Dikarya</taxon>
        <taxon>Basidiomycota</taxon>
        <taxon>Agaricomycotina</taxon>
        <taxon>Agaricomycetes</taxon>
        <taxon>Polyporales</taxon>
        <taxon>Phanerochaetaceae</taxon>
        <taxon>Phanerochaete</taxon>
    </lineage>
</organism>
<feature type="compositionally biased region" description="Basic residues" evidence="5">
    <location>
        <begin position="345"/>
        <end position="354"/>
    </location>
</feature>
<keyword evidence="8" id="KW-1185">Reference proteome</keyword>
<evidence type="ECO:0000256" key="5">
    <source>
        <dbReference type="SAM" id="MobiDB-lite"/>
    </source>
</evidence>
<comment type="caution">
    <text evidence="7">The sequence shown here is derived from an EMBL/GenBank/DDBJ whole genome shotgun (WGS) entry which is preliminary data.</text>
</comment>
<dbReference type="OrthoDB" id="5382797at2759"/>
<feature type="compositionally biased region" description="Low complexity" evidence="5">
    <location>
        <begin position="220"/>
        <end position="234"/>
    </location>
</feature>
<proteinExistence type="predicted"/>
<evidence type="ECO:0000256" key="4">
    <source>
        <dbReference type="ARBA" id="ARBA00023136"/>
    </source>
</evidence>
<feature type="compositionally biased region" description="Low complexity" evidence="5">
    <location>
        <begin position="160"/>
        <end position="201"/>
    </location>
</feature>
<evidence type="ECO:0000313" key="8">
    <source>
        <dbReference type="Proteomes" id="UP000703269"/>
    </source>
</evidence>
<feature type="transmembrane region" description="Helical" evidence="6">
    <location>
        <begin position="465"/>
        <end position="486"/>
    </location>
</feature>
<dbReference type="SUPFAM" id="SSF161111">
    <property type="entry name" value="Cation efflux protein transmembrane domain-like"/>
    <property type="match status" value="1"/>
</dbReference>
<feature type="compositionally biased region" description="Low complexity" evidence="5">
    <location>
        <begin position="35"/>
        <end position="45"/>
    </location>
</feature>
<reference evidence="7 8" key="1">
    <citation type="submission" date="2021-08" db="EMBL/GenBank/DDBJ databases">
        <title>Draft Genome Sequence of Phanerochaete sordida strain YK-624.</title>
        <authorList>
            <person name="Mori T."/>
            <person name="Dohra H."/>
            <person name="Suzuki T."/>
            <person name="Kawagishi H."/>
            <person name="Hirai H."/>
        </authorList>
    </citation>
    <scope>NUCLEOTIDE SEQUENCE [LARGE SCALE GENOMIC DNA]</scope>
    <source>
        <strain evidence="7 8">YK-624</strain>
    </source>
</reference>
<accession>A0A9P3G192</accession>
<dbReference type="InterPro" id="IPR027469">
    <property type="entry name" value="Cation_efflux_TMD_sf"/>
</dbReference>
<keyword evidence="2 6" id="KW-0812">Transmembrane</keyword>
<comment type="subcellular location">
    <subcellularLocation>
        <location evidence="1">Membrane</location>
        <topology evidence="1">Multi-pass membrane protein</topology>
    </subcellularLocation>
</comment>
<feature type="transmembrane region" description="Helical" evidence="6">
    <location>
        <begin position="556"/>
        <end position="575"/>
    </location>
</feature>
<dbReference type="Gene3D" id="1.20.1510.10">
    <property type="entry name" value="Cation efflux protein transmembrane domain"/>
    <property type="match status" value="1"/>
</dbReference>
<sequence length="793" mass="83778">MTSAGPSQTTNGVHRRKSSRDEDDNVLIFPLDDQPASSLPLAAPPKGNRADASVNGSSAHDASSSRADRPKAGGLPQTEGNEHGGWGARAQFSSSRSRVTSVPAVSSPLNGTFPAQRSPPLHPPSAGPYRTSFAAPRPSTNGAYGQANGHRHQAPGMRQSLSLPAHSSHARARSVSGPFSPSAPSPLASSFSISQSASYPPTQGSEGNGLSHIPGHTGHSSSDPASSSPPKRSPFNWGNGVSPLPAPNTQSHTRRHSRLHSRNLSVFFPRPGSLPSTAIDEDGSTDVEVPSEYSGEEGVLIPPVTSPGPGQHTFRQGFTFGGRPPPDGANGFPALGSAPPGGPARRGHHHKHSMSHNFFSFLEPGGGSDDLQSQPTPTPMSPWNPISPFPFDKSNSGSDLDRLSPVESTNGIGLGVHTEKSPIAPLHAEPEIDPLAALAAVGQFVLGATLWVVGQQVGSLSCTGLGYWVVFDAFGVALAHVLPGYLARPESRAGMRRPYGNARIETLMTYAQSVYLLFASVYVCKETVEHLLLASGEGHHHHHGGDELAAVLGIEFPPLLLCIALLSLICTAVIFNSQAKLVSAAGNYIPPLYNLLPFRLRLNVTSKTTYPPLIANLLSNPYTLAPILFCSSILCARTFLSPHQHSSFDLLLAGVETVVTFVLAYPAAVSLGAVLLQTAPSRGLPGGRMEAFLRAMREIERHPNVLHLPAPHFWQLTPHFSRPAHLASLATWDGPSQSLVVTIEVHVPRDLADDALLELTAWAAERCKTALRYGSREGGGEGEADVTVGVVRG</sequence>
<evidence type="ECO:0000256" key="6">
    <source>
        <dbReference type="SAM" id="Phobius"/>
    </source>
</evidence>
<feature type="transmembrane region" description="Helical" evidence="6">
    <location>
        <begin position="652"/>
        <end position="676"/>
    </location>
</feature>
<dbReference type="EMBL" id="BPQB01000004">
    <property type="protein sequence ID" value="GJE86391.1"/>
    <property type="molecule type" value="Genomic_DNA"/>
</dbReference>
<evidence type="ECO:0000313" key="7">
    <source>
        <dbReference type="EMBL" id="GJE86391.1"/>
    </source>
</evidence>
<feature type="compositionally biased region" description="Polar residues" evidence="5">
    <location>
        <begin position="1"/>
        <end position="12"/>
    </location>
</feature>
<feature type="compositionally biased region" description="Basic residues" evidence="5">
    <location>
        <begin position="252"/>
        <end position="261"/>
    </location>
</feature>
<dbReference type="Proteomes" id="UP000703269">
    <property type="component" value="Unassembled WGS sequence"/>
</dbReference>
<evidence type="ECO:0000256" key="1">
    <source>
        <dbReference type="ARBA" id="ARBA00004141"/>
    </source>
</evidence>
<evidence type="ECO:0000256" key="3">
    <source>
        <dbReference type="ARBA" id="ARBA00022989"/>
    </source>
</evidence>
<protein>
    <submittedName>
        <fullName evidence="7">Uncharacterized protein</fullName>
    </submittedName>
</protein>
<feature type="transmembrane region" description="Helical" evidence="6">
    <location>
        <begin position="622"/>
        <end position="640"/>
    </location>
</feature>